<dbReference type="SUPFAM" id="SSF53597">
    <property type="entry name" value="Dihydrofolate reductase-like"/>
    <property type="match status" value="1"/>
</dbReference>
<feature type="domain" description="Bacterial bifunctional deaminase-reductase C-terminal" evidence="1">
    <location>
        <begin position="2"/>
        <end position="187"/>
    </location>
</feature>
<evidence type="ECO:0000259" key="1">
    <source>
        <dbReference type="Pfam" id="PF01872"/>
    </source>
</evidence>
<proteinExistence type="predicted"/>
<comment type="caution">
    <text evidence="2">The sequence shown here is derived from an EMBL/GenBank/DDBJ whole genome shotgun (WGS) entry which is preliminary data.</text>
</comment>
<dbReference type="Pfam" id="PF01872">
    <property type="entry name" value="RibD_C"/>
    <property type="match status" value="1"/>
</dbReference>
<dbReference type="RefSeq" id="WP_126581758.1">
    <property type="nucleotide sequence ID" value="NZ_BIFR01000001.1"/>
</dbReference>
<evidence type="ECO:0000313" key="3">
    <source>
        <dbReference type="Proteomes" id="UP000287352"/>
    </source>
</evidence>
<dbReference type="GO" id="GO:0008703">
    <property type="term" value="F:5-amino-6-(5-phosphoribosylamino)uracil reductase activity"/>
    <property type="evidence" value="ECO:0007669"/>
    <property type="project" value="InterPro"/>
</dbReference>
<dbReference type="GO" id="GO:0009231">
    <property type="term" value="P:riboflavin biosynthetic process"/>
    <property type="evidence" value="ECO:0007669"/>
    <property type="project" value="InterPro"/>
</dbReference>
<dbReference type="OrthoDB" id="195113at2"/>
<dbReference type="InterPro" id="IPR002734">
    <property type="entry name" value="RibDG_C"/>
</dbReference>
<dbReference type="Proteomes" id="UP000287352">
    <property type="component" value="Unassembled WGS sequence"/>
</dbReference>
<dbReference type="PANTHER" id="PTHR38011:SF2">
    <property type="entry name" value="BIFUNCTIONAL DEAMINASE-REDUCTASE DOMAIN PROTEIN"/>
    <property type="match status" value="1"/>
</dbReference>
<protein>
    <submittedName>
        <fullName evidence="2">Dihydrofolate reductase</fullName>
    </submittedName>
</protein>
<dbReference type="InterPro" id="IPR024072">
    <property type="entry name" value="DHFR-like_dom_sf"/>
</dbReference>
<sequence length="193" mass="21422">MRKIVVSEFVSLDNVIQAPGGTEEDTEGGFTHGGWTWPFWHDEIGANFFQEMTRTDALLLGRKTWEIHGGAFDPMAAGDPFGDLMNTMPKYVVSTTLTTTSSWRNSTLISSNVVEEVRALKAQPGKNIAIDGSSVLIHTLAEHDLIDEYHLHVYPLVLGSGKKLFPEGLRVNLRLVEARPLPSGVVFMHYERA</sequence>
<dbReference type="AlphaFoldDB" id="A0A402A5L4"/>
<dbReference type="Gene3D" id="3.40.430.10">
    <property type="entry name" value="Dihydrofolate Reductase, subunit A"/>
    <property type="match status" value="1"/>
</dbReference>
<organism evidence="2 3">
    <name type="scientific">Tengunoibacter tsumagoiensis</name>
    <dbReference type="NCBI Taxonomy" id="2014871"/>
    <lineage>
        <taxon>Bacteria</taxon>
        <taxon>Bacillati</taxon>
        <taxon>Chloroflexota</taxon>
        <taxon>Ktedonobacteria</taxon>
        <taxon>Ktedonobacterales</taxon>
        <taxon>Dictyobacteraceae</taxon>
        <taxon>Tengunoibacter</taxon>
    </lineage>
</organism>
<dbReference type="EMBL" id="BIFR01000001">
    <property type="protein sequence ID" value="GCE14346.1"/>
    <property type="molecule type" value="Genomic_DNA"/>
</dbReference>
<name>A0A402A5L4_9CHLR</name>
<dbReference type="InterPro" id="IPR050765">
    <property type="entry name" value="Riboflavin_Biosynth_HTPR"/>
</dbReference>
<evidence type="ECO:0000313" key="2">
    <source>
        <dbReference type="EMBL" id="GCE14346.1"/>
    </source>
</evidence>
<keyword evidence="3" id="KW-1185">Reference proteome</keyword>
<dbReference type="PANTHER" id="PTHR38011">
    <property type="entry name" value="DIHYDROFOLATE REDUCTASE FAMILY PROTEIN (AFU_ORTHOLOGUE AFUA_8G06820)"/>
    <property type="match status" value="1"/>
</dbReference>
<accession>A0A402A5L4</accession>
<gene>
    <name evidence="2" type="ORF">KTT_42050</name>
</gene>
<reference evidence="3" key="1">
    <citation type="submission" date="2018-12" db="EMBL/GenBank/DDBJ databases">
        <title>Tengunoibacter tsumagoiensis gen. nov., sp. nov., Dictyobacter kobayashii sp. nov., D. alpinus sp. nov., and D. joshuensis sp. nov. and description of Dictyobacteraceae fam. nov. within the order Ktedonobacterales isolated from Tengu-no-mugimeshi.</title>
        <authorList>
            <person name="Wang C.M."/>
            <person name="Zheng Y."/>
            <person name="Sakai Y."/>
            <person name="Toyoda A."/>
            <person name="Minakuchi Y."/>
            <person name="Abe K."/>
            <person name="Yokota A."/>
            <person name="Yabe S."/>
        </authorList>
    </citation>
    <scope>NUCLEOTIDE SEQUENCE [LARGE SCALE GENOMIC DNA]</scope>
    <source>
        <strain evidence="3">Uno3</strain>
    </source>
</reference>